<protein>
    <submittedName>
        <fullName evidence="1">Uncharacterized protein</fullName>
    </submittedName>
</protein>
<name>A0ABU9EC23_9BACT</name>
<reference evidence="1 2" key="1">
    <citation type="submission" date="2024-02" db="EMBL/GenBank/DDBJ databases">
        <title>A novel Gemmatimonadota bacterium.</title>
        <authorList>
            <person name="Du Z.-J."/>
            <person name="Ye Y.-Q."/>
        </authorList>
    </citation>
    <scope>NUCLEOTIDE SEQUENCE [LARGE SCALE GENOMIC DNA]</scope>
    <source>
        <strain evidence="1 2">DH-20</strain>
    </source>
</reference>
<proteinExistence type="predicted"/>
<sequence length="239" mass="26066">MFGSPMGRSFGRDGSIYVQFPYLKFKSGILNELHVPHERSPVTYHLGEGGTEVPTDVKFSHHFSGEVRFSKTGYVQQAPRRTSFRLDGPIGHVFQLDCFWLSGFDAYDKPSKGSVHLGFDFPSRHATCFQIRGEWRRKSSIVENAYPVGGLVDFGTQIAHRKSGLRSTAYFIGQPEGYACQDHVLMITGAERSIPRGSDGPGMVFLGGWGPRGQAADSAAGCLAFLYPAGAAEGHATAT</sequence>
<evidence type="ECO:0000313" key="2">
    <source>
        <dbReference type="Proteomes" id="UP001484239"/>
    </source>
</evidence>
<evidence type="ECO:0000313" key="1">
    <source>
        <dbReference type="EMBL" id="MEK9502276.1"/>
    </source>
</evidence>
<comment type="caution">
    <text evidence="1">The sequence shown here is derived from an EMBL/GenBank/DDBJ whole genome shotgun (WGS) entry which is preliminary data.</text>
</comment>
<dbReference type="EMBL" id="JBBHLI010000010">
    <property type="protein sequence ID" value="MEK9502276.1"/>
    <property type="molecule type" value="Genomic_DNA"/>
</dbReference>
<dbReference type="RefSeq" id="WP_405274434.1">
    <property type="nucleotide sequence ID" value="NZ_JBBHLI010000010.1"/>
</dbReference>
<dbReference type="Proteomes" id="UP001484239">
    <property type="component" value="Unassembled WGS sequence"/>
</dbReference>
<keyword evidence="2" id="KW-1185">Reference proteome</keyword>
<organism evidence="1 2">
    <name type="scientific">Gaopeijia maritima</name>
    <dbReference type="NCBI Taxonomy" id="3119007"/>
    <lineage>
        <taxon>Bacteria</taxon>
        <taxon>Pseudomonadati</taxon>
        <taxon>Gemmatimonadota</taxon>
        <taxon>Longimicrobiia</taxon>
        <taxon>Gaopeijiales</taxon>
        <taxon>Gaopeijiaceae</taxon>
        <taxon>Gaopeijia</taxon>
    </lineage>
</organism>
<accession>A0ABU9EC23</accession>
<gene>
    <name evidence="1" type="ORF">WI372_14880</name>
</gene>